<protein>
    <submittedName>
        <fullName evidence="2">Uncharacterized protein</fullName>
    </submittedName>
</protein>
<reference evidence="2" key="1">
    <citation type="submission" date="2017-02" db="UniProtKB">
        <authorList>
            <consortium name="WormBaseParasite"/>
        </authorList>
    </citation>
    <scope>IDENTIFICATION</scope>
</reference>
<name>A0A0M3HLY9_ASCLU</name>
<accession>A0A0M3HLY9</accession>
<dbReference type="Proteomes" id="UP000036681">
    <property type="component" value="Unplaced"/>
</dbReference>
<dbReference type="AlphaFoldDB" id="A0A0M3HLY9"/>
<evidence type="ECO:0000313" key="1">
    <source>
        <dbReference type="Proteomes" id="UP000036681"/>
    </source>
</evidence>
<sequence length="74" mass="8314">MLADAANTAFDGIHRDTVTADELRCIWHSLGDIMPPTRCIHLKHNPVQVCFFFPDMQNILGVHVGVLCLRISIK</sequence>
<evidence type="ECO:0000313" key="2">
    <source>
        <dbReference type="WBParaSite" id="ALUE_0000253401-mRNA-1"/>
    </source>
</evidence>
<keyword evidence="1" id="KW-1185">Reference proteome</keyword>
<proteinExistence type="predicted"/>
<organism evidence="1 2">
    <name type="scientific">Ascaris lumbricoides</name>
    <name type="common">Giant roundworm</name>
    <dbReference type="NCBI Taxonomy" id="6252"/>
    <lineage>
        <taxon>Eukaryota</taxon>
        <taxon>Metazoa</taxon>
        <taxon>Ecdysozoa</taxon>
        <taxon>Nematoda</taxon>
        <taxon>Chromadorea</taxon>
        <taxon>Rhabditida</taxon>
        <taxon>Spirurina</taxon>
        <taxon>Ascaridomorpha</taxon>
        <taxon>Ascaridoidea</taxon>
        <taxon>Ascarididae</taxon>
        <taxon>Ascaris</taxon>
    </lineage>
</organism>
<dbReference type="WBParaSite" id="ALUE_0000253401-mRNA-1">
    <property type="protein sequence ID" value="ALUE_0000253401-mRNA-1"/>
    <property type="gene ID" value="ALUE_0000253401"/>
</dbReference>